<sequence>MLSAAANTLSNNGGSYSNDRASAGTAEPELGTDLASGGFFHADYKKHDDLKQMLDSNKDGMKLEAMKRIIGMVAKGRDASDLFPAVVKNVVSKNIEVKKLVYVYLVRYAEDQQDLALLSISTFQRALKDPNQLIRASALRVLSSIRVHMIVPIVMLAIKDSASDMSPYVRKTAAHAIPKLYSLDPEQKDELITVLEKLLSDKTTLVVGSAVMAFEEVCPDRIDLIHKNYRKLCNLLVDVDEWGQVVIVNMLTRYARTQFVNPNIDEIEEEDEQRPFYDDSDSESSEVKKPKFTLDADHRLLLRNTKPLLQSRNAAVVMAVAQLYHHAAPRGEAMIASKAMIRLLRGHREVQSVVLHCIASISISRKGMFEPFLKSFFVRTSDPTHIKLLKLDILTNLATETSISVILREFQTYISSSDKEFVGASIQAIGRCASNIKEVTDTCLNGLVSLLSNRDEAIVAESVVVIKKLLQTQPNEHKDIIAHMAKLMDFITVPQARASILWLLGEYSNRVPKIAPDVLRKMAKTFINEEDIVKLQTLNLAVKLYLSNPEQTKKFCQYVFQLAKYDQNYDIRDRARFLKYFIFTEDSDGNSEKKLPLHAKQIFLAHKPAPTLTSRFKDSQFQLGTLSHYLDMPCTGYRPLPDFPEVPPDPTVRDVPEVTSALELKSTRHHGKKDKKEKKSKENEENFYDDVDMEISEKSLDDDEETDSDSDSDSSSSDDDDSESTDDESSTSGKSDSEIKKVVNRKNMNRKEDEDDEEEGTADSDETSSTESSSSEDSDSESEEEKKVPEKPALAPANKAKPESKKEKKPEPKSNLDLLLDLDDVVPMTPIMTPSLGGFLTPIMPSPAFATASDGIREVSTSFIPVKKYELLNRVSGRGLKLEYRFTRSQHLVSPALVNIELTFANEGTETIKDIRVGNKNLATGMSLHDFSPIPVLQPNSSLACTIGINFNDSTQPASFNIDFTIKDEQSSRNIAIKAPIGEIVRSVVLPEAMFISEKDKLKGMNEHAAKINYSENRKMLTQKVLETANLAITSSDDEHLRFAAHTLSSKSLVLVTIKTLKDNNLEICVNCEKMSRRRPKLACAVMPTYHNAGCGYPNVSAAAARHHQSKLDGNQNHHHHTTIPSHIAAASHIVCSFEQHHSRQPSGGGTGATSAVIFPSSTTTPLLATPASVSAAAAATVPAASALTTTSCNNVTTSNMTSLAGAPPPANSGANSNSNSNSNFNSNVNSNLVLGNNTRHEVKLNAMPWFHGKISRETAERLLRPREDGLFLVRESTNFPGDYTLCVCYQGKVQHYRVKYKNNQLTIDDEEFFENLALLVEHYEQDADGLCTQLTKSLPKQGKQDFCVDPKAFVEAGWVIQPHELELRECIGKGEFGDVLLGVYRGERVAVKMLKDNSEAAQRFLAEASLMTSLIHDNLVKLLGLVFSNPHMYLVTEYMSKGSLVDYLRSRGRLHVSKKDQINFAYDTCAGMAYLESRHVVHRDLAARNVLVAEDNSAKVSDFGLARDENFSLDGGKLPIKWTAPEALKQNKFSNKSDMWSFGILLWEIYSFGRVPYPRIPLVDVVKCVEKGYKMEPPDGCPAEVYDIMRKAWDLQPEKRPNFHDVKIKLGQLKIEYTQALN</sequence>
<keyword evidence="11" id="KW-0653">Protein transport</keyword>
<keyword evidence="6" id="KW-0963">Cytoplasm</keyword>
<dbReference type="GO" id="GO:0002009">
    <property type="term" value="P:morphogenesis of an epithelium"/>
    <property type="evidence" value="ECO:0007669"/>
    <property type="project" value="UniProtKB-ARBA"/>
</dbReference>
<dbReference type="GO" id="GO:0006886">
    <property type="term" value="P:intracellular protein transport"/>
    <property type="evidence" value="ECO:0007669"/>
    <property type="project" value="InterPro"/>
</dbReference>
<dbReference type="EC" id="2.7.10.2" evidence="4"/>
<evidence type="ECO:0000259" key="22">
    <source>
        <dbReference type="PROSITE" id="PS50011"/>
    </source>
</evidence>
<comment type="caution">
    <text evidence="23">The sequence shown here is derived from an EMBL/GenBank/DDBJ whole genome shotgun (WGS) entry which is preliminary data.</text>
</comment>
<dbReference type="SMART" id="SM01355">
    <property type="entry name" value="AP3B1_C"/>
    <property type="match status" value="1"/>
</dbReference>
<evidence type="ECO:0000256" key="18">
    <source>
        <dbReference type="PROSITE-ProRule" id="PRU00191"/>
    </source>
</evidence>
<dbReference type="Gene3D" id="1.10.510.10">
    <property type="entry name" value="Transferase(Phosphotransferase) domain 1"/>
    <property type="match status" value="1"/>
</dbReference>
<comment type="catalytic activity">
    <reaction evidence="17">
        <text>L-tyrosyl-[protein] + ATP = O-phospho-L-tyrosyl-[protein] + ADP + H(+)</text>
        <dbReference type="Rhea" id="RHEA:10596"/>
        <dbReference type="Rhea" id="RHEA-COMP:10136"/>
        <dbReference type="Rhea" id="RHEA-COMP:20101"/>
        <dbReference type="ChEBI" id="CHEBI:15378"/>
        <dbReference type="ChEBI" id="CHEBI:30616"/>
        <dbReference type="ChEBI" id="CHEBI:46858"/>
        <dbReference type="ChEBI" id="CHEBI:61978"/>
        <dbReference type="ChEBI" id="CHEBI:456216"/>
        <dbReference type="EC" id="2.7.10.2"/>
    </reaction>
</comment>
<evidence type="ECO:0000256" key="14">
    <source>
        <dbReference type="ARBA" id="ARBA00023136"/>
    </source>
</evidence>
<protein>
    <recommendedName>
        <fullName evidence="4">non-specific protein-tyrosine kinase</fullName>
        <ecNumber evidence="4">2.7.10.2</ecNumber>
    </recommendedName>
</protein>
<dbReference type="InterPro" id="IPR056314">
    <property type="entry name" value="AP3B1/2_C"/>
</dbReference>
<dbReference type="SUPFAM" id="SSF55550">
    <property type="entry name" value="SH2 domain"/>
    <property type="match status" value="1"/>
</dbReference>
<dbReference type="CDD" id="cd05039">
    <property type="entry name" value="PTKc_Csk_like"/>
    <property type="match status" value="1"/>
</dbReference>
<feature type="region of interest" description="Disordered" evidence="20">
    <location>
        <begin position="1204"/>
        <end position="1225"/>
    </location>
</feature>
<keyword evidence="8 19" id="KW-0547">Nucleotide-binding</keyword>
<evidence type="ECO:0000256" key="17">
    <source>
        <dbReference type="ARBA" id="ARBA00051245"/>
    </source>
</evidence>
<dbReference type="InterPro" id="IPR002553">
    <property type="entry name" value="Clathrin/coatomer_adapt-like_N"/>
</dbReference>
<dbReference type="SUPFAM" id="SSF48371">
    <property type="entry name" value="ARM repeat"/>
    <property type="match status" value="1"/>
</dbReference>
<evidence type="ECO:0000256" key="9">
    <source>
        <dbReference type="ARBA" id="ARBA00022777"/>
    </source>
</evidence>
<feature type="compositionally biased region" description="Basic and acidic residues" evidence="20">
    <location>
        <begin position="800"/>
        <end position="814"/>
    </location>
</feature>
<evidence type="ECO:0000256" key="5">
    <source>
        <dbReference type="ARBA" id="ARBA00022448"/>
    </source>
</evidence>
<evidence type="ECO:0000256" key="13">
    <source>
        <dbReference type="ARBA" id="ARBA00023034"/>
    </source>
</evidence>
<dbReference type="Pfam" id="PF24080">
    <property type="entry name" value="AP3B1_C_2"/>
    <property type="match status" value="1"/>
</dbReference>
<feature type="domain" description="SH2" evidence="21">
    <location>
        <begin position="1250"/>
        <end position="1339"/>
    </location>
</feature>
<feature type="region of interest" description="Disordered" evidence="20">
    <location>
        <begin position="660"/>
        <end position="815"/>
    </location>
</feature>
<dbReference type="FunFam" id="3.30.505.10:FF:000023">
    <property type="entry name" value="Tyrosine-protein kinase"/>
    <property type="match status" value="1"/>
</dbReference>
<evidence type="ECO:0000256" key="8">
    <source>
        <dbReference type="ARBA" id="ARBA00022741"/>
    </source>
</evidence>
<keyword evidence="5" id="KW-0813">Transport</keyword>
<proteinExistence type="inferred from homology"/>
<feature type="region of interest" description="Disordered" evidence="20">
    <location>
        <begin position="1"/>
        <end position="27"/>
    </location>
</feature>
<evidence type="ECO:0000256" key="15">
    <source>
        <dbReference type="ARBA" id="ARBA00023137"/>
    </source>
</evidence>
<dbReference type="InterPro" id="IPR000980">
    <property type="entry name" value="SH2"/>
</dbReference>
<reference evidence="23 24" key="1">
    <citation type="journal article" date="2017" name="Curr. Biol.">
        <title>The Evolution of Venom by Co-option of Single-Copy Genes.</title>
        <authorList>
            <person name="Martinson E.O."/>
            <person name="Mrinalini"/>
            <person name="Kelkar Y.D."/>
            <person name="Chang C.H."/>
            <person name="Werren J.H."/>
        </authorList>
    </citation>
    <scope>NUCLEOTIDE SEQUENCE [LARGE SCALE GENOMIC DNA]</scope>
    <source>
        <strain evidence="23 24">Alberta</strain>
        <tissue evidence="23">Whole body</tissue>
    </source>
</reference>
<dbReference type="GO" id="GO:0030117">
    <property type="term" value="C:membrane coat"/>
    <property type="evidence" value="ECO:0007669"/>
    <property type="project" value="InterPro"/>
</dbReference>
<dbReference type="PANTHER" id="PTHR11134">
    <property type="entry name" value="ADAPTOR COMPLEX SUBUNIT BETA FAMILY MEMBER"/>
    <property type="match status" value="1"/>
</dbReference>
<organism evidence="23 24">
    <name type="scientific">Trichomalopsis sarcophagae</name>
    <dbReference type="NCBI Taxonomy" id="543379"/>
    <lineage>
        <taxon>Eukaryota</taxon>
        <taxon>Metazoa</taxon>
        <taxon>Ecdysozoa</taxon>
        <taxon>Arthropoda</taxon>
        <taxon>Hexapoda</taxon>
        <taxon>Insecta</taxon>
        <taxon>Pterygota</taxon>
        <taxon>Neoptera</taxon>
        <taxon>Endopterygota</taxon>
        <taxon>Hymenoptera</taxon>
        <taxon>Apocrita</taxon>
        <taxon>Proctotrupomorpha</taxon>
        <taxon>Chalcidoidea</taxon>
        <taxon>Pteromalidae</taxon>
        <taxon>Pteromalinae</taxon>
        <taxon>Trichomalopsis</taxon>
    </lineage>
</organism>
<evidence type="ECO:0000256" key="16">
    <source>
        <dbReference type="ARBA" id="ARBA00023329"/>
    </source>
</evidence>
<evidence type="ECO:0000256" key="1">
    <source>
        <dbReference type="ARBA" id="ARBA00004180"/>
    </source>
</evidence>
<keyword evidence="10 19" id="KW-0067">ATP-binding</keyword>
<dbReference type="Pfam" id="PF00017">
    <property type="entry name" value="SH2"/>
    <property type="match status" value="1"/>
</dbReference>
<accession>A0A232EXM9</accession>
<keyword evidence="15" id="KW-0829">Tyrosine-protein kinase</keyword>
<feature type="compositionally biased region" description="Acidic residues" evidence="20">
    <location>
        <begin position="685"/>
        <end position="729"/>
    </location>
</feature>
<dbReference type="PROSITE" id="PS00107">
    <property type="entry name" value="PROTEIN_KINASE_ATP"/>
    <property type="match status" value="1"/>
</dbReference>
<dbReference type="Gene3D" id="3.30.505.10">
    <property type="entry name" value="SH2 domain"/>
    <property type="match status" value="1"/>
</dbReference>
<dbReference type="Pfam" id="PF14796">
    <property type="entry name" value="AP3B1_C"/>
    <property type="match status" value="1"/>
</dbReference>
<evidence type="ECO:0000256" key="19">
    <source>
        <dbReference type="PROSITE-ProRule" id="PRU10141"/>
    </source>
</evidence>
<dbReference type="InterPro" id="IPR011009">
    <property type="entry name" value="Kinase-like_dom_sf"/>
</dbReference>
<dbReference type="SMART" id="SM00219">
    <property type="entry name" value="TyrKc"/>
    <property type="match status" value="1"/>
</dbReference>
<keyword evidence="13" id="KW-0333">Golgi apparatus</keyword>
<evidence type="ECO:0000256" key="3">
    <source>
        <dbReference type="ARBA" id="ARBA00006613"/>
    </source>
</evidence>
<dbReference type="Proteomes" id="UP000215335">
    <property type="component" value="Unassembled WGS sequence"/>
</dbReference>
<dbReference type="InterPro" id="IPR035027">
    <property type="entry name" value="Csk-like_SH2"/>
</dbReference>
<evidence type="ECO:0000256" key="4">
    <source>
        <dbReference type="ARBA" id="ARBA00011903"/>
    </source>
</evidence>
<evidence type="ECO:0000256" key="20">
    <source>
        <dbReference type="SAM" id="MobiDB-lite"/>
    </source>
</evidence>
<dbReference type="PROSITE" id="PS50011">
    <property type="entry name" value="PROTEIN_KINASE_DOM"/>
    <property type="match status" value="1"/>
</dbReference>
<evidence type="ECO:0000313" key="23">
    <source>
        <dbReference type="EMBL" id="OXU23103.1"/>
    </source>
</evidence>
<keyword evidence="16" id="KW-0968">Cytoplasmic vesicle</keyword>
<dbReference type="CDD" id="cd09937">
    <property type="entry name" value="SH2_csk_like"/>
    <property type="match status" value="1"/>
</dbReference>
<feature type="compositionally biased region" description="Polar residues" evidence="20">
    <location>
        <begin position="1"/>
        <end position="20"/>
    </location>
</feature>
<comment type="similarity">
    <text evidence="3">Belongs to the adaptor complexes large subunit family.</text>
</comment>
<dbReference type="GO" id="GO:0005524">
    <property type="term" value="F:ATP binding"/>
    <property type="evidence" value="ECO:0007669"/>
    <property type="project" value="UniProtKB-UniRule"/>
</dbReference>
<dbReference type="InterPro" id="IPR008266">
    <property type="entry name" value="Tyr_kinase_AS"/>
</dbReference>
<dbReference type="Pfam" id="PF01602">
    <property type="entry name" value="Adaptin_N"/>
    <property type="match status" value="1"/>
</dbReference>
<evidence type="ECO:0000259" key="21">
    <source>
        <dbReference type="PROSITE" id="PS50001"/>
    </source>
</evidence>
<dbReference type="InterPro" id="IPR036860">
    <property type="entry name" value="SH2_dom_sf"/>
</dbReference>
<keyword evidence="7" id="KW-0808">Transferase</keyword>
<dbReference type="PRINTS" id="PR00109">
    <property type="entry name" value="TYRKINASE"/>
</dbReference>
<dbReference type="FunFam" id="1.10.510.10:FF:000272">
    <property type="entry name" value="Tyrosine-protein kinase"/>
    <property type="match status" value="1"/>
</dbReference>
<dbReference type="GO" id="GO:0005794">
    <property type="term" value="C:Golgi apparatus"/>
    <property type="evidence" value="ECO:0007669"/>
    <property type="project" value="UniProtKB-SubCell"/>
</dbReference>
<name>A0A232EXM9_9HYME</name>
<dbReference type="InterPro" id="IPR001245">
    <property type="entry name" value="Ser-Thr/Tyr_kinase_cat_dom"/>
</dbReference>
<dbReference type="EMBL" id="NNAY01001730">
    <property type="protein sequence ID" value="OXU23103.1"/>
    <property type="molecule type" value="Genomic_DNA"/>
</dbReference>
<feature type="binding site" evidence="19">
    <location>
        <position position="1393"/>
    </location>
    <ligand>
        <name>ATP</name>
        <dbReference type="ChEBI" id="CHEBI:30616"/>
    </ligand>
</feature>
<dbReference type="InterPro" id="IPR026739">
    <property type="entry name" value="AP_beta"/>
</dbReference>
<dbReference type="SMART" id="SM00252">
    <property type="entry name" value="SH2"/>
    <property type="match status" value="1"/>
</dbReference>
<feature type="compositionally biased region" description="Acidic residues" evidence="20">
    <location>
        <begin position="753"/>
        <end position="783"/>
    </location>
</feature>
<evidence type="ECO:0000256" key="7">
    <source>
        <dbReference type="ARBA" id="ARBA00022679"/>
    </source>
</evidence>
<evidence type="ECO:0000256" key="11">
    <source>
        <dbReference type="ARBA" id="ARBA00022927"/>
    </source>
</evidence>
<feature type="compositionally biased region" description="Basic residues" evidence="20">
    <location>
        <begin position="667"/>
        <end position="676"/>
    </location>
</feature>
<dbReference type="OrthoDB" id="302453at2759"/>
<dbReference type="PRINTS" id="PR00401">
    <property type="entry name" value="SH2DOMAIN"/>
</dbReference>
<keyword evidence="24" id="KW-1185">Reference proteome</keyword>
<dbReference type="InterPro" id="IPR016024">
    <property type="entry name" value="ARM-type_fold"/>
</dbReference>
<dbReference type="GO" id="GO:0016192">
    <property type="term" value="P:vesicle-mediated transport"/>
    <property type="evidence" value="ECO:0007669"/>
    <property type="project" value="InterPro"/>
</dbReference>
<evidence type="ECO:0000256" key="12">
    <source>
        <dbReference type="ARBA" id="ARBA00022999"/>
    </source>
</evidence>
<dbReference type="PROSITE" id="PS50001">
    <property type="entry name" value="SH2"/>
    <property type="match status" value="1"/>
</dbReference>
<gene>
    <name evidence="23" type="ORF">TSAR_014678</name>
</gene>
<evidence type="ECO:0000256" key="6">
    <source>
        <dbReference type="ARBA" id="ARBA00022490"/>
    </source>
</evidence>
<dbReference type="Gene3D" id="1.25.10.10">
    <property type="entry name" value="Leucine-rich Repeat Variant"/>
    <property type="match status" value="1"/>
</dbReference>
<dbReference type="SUPFAM" id="SSF56112">
    <property type="entry name" value="Protein kinase-like (PK-like)"/>
    <property type="match status" value="1"/>
</dbReference>
<dbReference type="InterPro" id="IPR011989">
    <property type="entry name" value="ARM-like"/>
</dbReference>
<evidence type="ECO:0000256" key="2">
    <source>
        <dbReference type="ARBA" id="ARBA00004555"/>
    </source>
</evidence>
<comment type="subcellular location">
    <subcellularLocation>
        <location evidence="1">Cytoplasmic vesicle membrane</location>
        <topology evidence="1">Peripheral membrane protein</topology>
        <orientation evidence="1">Cytoplasmic side</orientation>
    </subcellularLocation>
    <subcellularLocation>
        <location evidence="2">Golgi apparatus</location>
    </subcellularLocation>
</comment>
<evidence type="ECO:0000313" key="24">
    <source>
        <dbReference type="Proteomes" id="UP000215335"/>
    </source>
</evidence>
<dbReference type="PROSITE" id="PS00109">
    <property type="entry name" value="PROTEIN_KINASE_TYR"/>
    <property type="match status" value="1"/>
</dbReference>
<keyword evidence="12 18" id="KW-0727">SH2 domain</keyword>
<dbReference type="GO" id="GO:0004715">
    <property type="term" value="F:non-membrane spanning protein tyrosine kinase activity"/>
    <property type="evidence" value="ECO:0007669"/>
    <property type="project" value="UniProtKB-EC"/>
</dbReference>
<dbReference type="InterPro" id="IPR000719">
    <property type="entry name" value="Prot_kinase_dom"/>
</dbReference>
<dbReference type="InterPro" id="IPR020635">
    <property type="entry name" value="Tyr_kinase_cat_dom"/>
</dbReference>
<dbReference type="InterPro" id="IPR017441">
    <property type="entry name" value="Protein_kinase_ATP_BS"/>
</dbReference>
<dbReference type="InterPro" id="IPR029390">
    <property type="entry name" value="AP3B_C"/>
</dbReference>
<dbReference type="Pfam" id="PF07714">
    <property type="entry name" value="PK_Tyr_Ser-Thr"/>
    <property type="match status" value="1"/>
</dbReference>
<dbReference type="GO" id="GO:0030659">
    <property type="term" value="C:cytoplasmic vesicle membrane"/>
    <property type="evidence" value="ECO:0007669"/>
    <property type="project" value="UniProtKB-SubCell"/>
</dbReference>
<dbReference type="STRING" id="543379.A0A232EXM9"/>
<feature type="domain" description="Protein kinase" evidence="22">
    <location>
        <begin position="1366"/>
        <end position="1619"/>
    </location>
</feature>
<keyword evidence="14" id="KW-0472">Membrane</keyword>
<keyword evidence="9" id="KW-0418">Kinase</keyword>
<evidence type="ECO:0000256" key="10">
    <source>
        <dbReference type="ARBA" id="ARBA00022840"/>
    </source>
</evidence>